<proteinExistence type="inferred from homology"/>
<dbReference type="SUPFAM" id="SSF52096">
    <property type="entry name" value="ClpP/crotonase"/>
    <property type="match status" value="1"/>
</dbReference>
<organism evidence="4 5">
    <name type="scientific">Ruegeria pomeroyi (strain ATCC 700808 / DSM 15171 / DSS-3)</name>
    <name type="common">Silicibacter pomeroyi</name>
    <dbReference type="NCBI Taxonomy" id="246200"/>
    <lineage>
        <taxon>Bacteria</taxon>
        <taxon>Pseudomonadati</taxon>
        <taxon>Pseudomonadota</taxon>
        <taxon>Alphaproteobacteria</taxon>
        <taxon>Rhodobacterales</taxon>
        <taxon>Roseobacteraceae</taxon>
        <taxon>Ruegeria</taxon>
    </lineage>
</organism>
<dbReference type="PANTHER" id="PTHR11941">
    <property type="entry name" value="ENOYL-COA HYDRATASE-RELATED"/>
    <property type="match status" value="1"/>
</dbReference>
<evidence type="ECO:0000313" key="4">
    <source>
        <dbReference type="EMBL" id="AAV95951.1"/>
    </source>
</evidence>
<dbReference type="InterPro" id="IPR014748">
    <property type="entry name" value="Enoyl-CoA_hydra_C"/>
</dbReference>
<dbReference type="PaxDb" id="246200-SPO2706"/>
<sequence>MMEVPPMSEGVSTRRDGHVLEVTLSRGKVNAIDVPTSQALAAAFQELHEDKELRCAILTGGGDKIFSAGWDLKALNAGEMQLDNWWESDDYGFGGFTGLTENWALNKPVIAAINGLAIGGGFEMAMACDLLIAADHVEFGLPEMPLGIVPDAGALQRLPRRIPHNIAMEMFLLGRRMSATEAAHYGLVNKVVPKEQLMDAAREWAASIAWSAPLAMQSVKEVQREIECVPLEQAFHKMRTDPMPTYRKMLKSDDAAEGVAAFVEKREPRFKGE</sequence>
<dbReference type="eggNOG" id="COG1024">
    <property type="taxonomic scope" value="Bacteria"/>
</dbReference>
<dbReference type="InterPro" id="IPR001753">
    <property type="entry name" value="Enoyl-CoA_hydra/iso"/>
</dbReference>
<dbReference type="InterPro" id="IPR029045">
    <property type="entry name" value="ClpP/crotonase-like_dom_sf"/>
</dbReference>
<keyword evidence="5" id="KW-1185">Reference proteome</keyword>
<dbReference type="GO" id="GO:0016829">
    <property type="term" value="F:lyase activity"/>
    <property type="evidence" value="ECO:0007669"/>
    <property type="project" value="UniProtKB-KW"/>
</dbReference>
<dbReference type="Pfam" id="PF00378">
    <property type="entry name" value="ECH_1"/>
    <property type="match status" value="1"/>
</dbReference>
<dbReference type="PROSITE" id="PS00166">
    <property type="entry name" value="ENOYL_COA_HYDRATASE"/>
    <property type="match status" value="1"/>
</dbReference>
<name>Q5LPZ0_RUEPO</name>
<dbReference type="PANTHER" id="PTHR11941:SF54">
    <property type="entry name" value="ENOYL-COA HYDRATASE, MITOCHONDRIAL"/>
    <property type="match status" value="1"/>
</dbReference>
<dbReference type="STRING" id="246200.SPO2706"/>
<evidence type="ECO:0000256" key="2">
    <source>
        <dbReference type="ARBA" id="ARBA00023239"/>
    </source>
</evidence>
<dbReference type="HOGENOM" id="CLU_009834_7_6_5"/>
<reference evidence="4 5" key="2">
    <citation type="journal article" date="2014" name="Stand. Genomic Sci.">
        <title>An updated genome annotation for the model marine bacterium Ruegeria pomeroyi DSS-3.</title>
        <authorList>
            <person name="Rivers A.R."/>
            <person name="Smith C.B."/>
            <person name="Moran M.A."/>
        </authorList>
    </citation>
    <scope>GENOME REANNOTATION</scope>
    <source>
        <strain evidence="5">ATCC 700808 / DSM 15171 / DSS-3</strain>
    </source>
</reference>
<gene>
    <name evidence="4" type="primary">caiD-1</name>
    <name evidence="4" type="ordered locus">SPO2706</name>
</gene>
<dbReference type="CDD" id="cd06558">
    <property type="entry name" value="crotonase-like"/>
    <property type="match status" value="1"/>
</dbReference>
<dbReference type="KEGG" id="sil:SPO2706"/>
<dbReference type="InterPro" id="IPR018376">
    <property type="entry name" value="Enoyl-CoA_hyd/isom_CS"/>
</dbReference>
<protein>
    <submittedName>
        <fullName evidence="4">Carnitinyl-CoA dehydratase</fullName>
    </submittedName>
</protein>
<dbReference type="GO" id="GO:0006635">
    <property type="term" value="P:fatty acid beta-oxidation"/>
    <property type="evidence" value="ECO:0007669"/>
    <property type="project" value="TreeGrafter"/>
</dbReference>
<evidence type="ECO:0000256" key="1">
    <source>
        <dbReference type="ARBA" id="ARBA00005254"/>
    </source>
</evidence>
<comment type="similarity">
    <text evidence="1 3">Belongs to the enoyl-CoA hydratase/isomerase family.</text>
</comment>
<dbReference type="FunFam" id="3.90.226.10:FF:000009">
    <property type="entry name" value="Carnitinyl-CoA dehydratase"/>
    <property type="match status" value="1"/>
</dbReference>
<evidence type="ECO:0000256" key="3">
    <source>
        <dbReference type="RuleBase" id="RU003707"/>
    </source>
</evidence>
<dbReference type="Proteomes" id="UP000001023">
    <property type="component" value="Chromosome"/>
</dbReference>
<dbReference type="EMBL" id="CP000031">
    <property type="protein sequence ID" value="AAV95951.1"/>
    <property type="molecule type" value="Genomic_DNA"/>
</dbReference>
<dbReference type="Gene3D" id="1.10.12.10">
    <property type="entry name" value="Lyase 2-enoyl-coa Hydratase, Chain A, domain 2"/>
    <property type="match status" value="1"/>
</dbReference>
<dbReference type="Gene3D" id="3.90.226.10">
    <property type="entry name" value="2-enoyl-CoA Hydratase, Chain A, domain 1"/>
    <property type="match status" value="1"/>
</dbReference>
<accession>Q5LPZ0</accession>
<keyword evidence="2" id="KW-0456">Lyase</keyword>
<dbReference type="AlphaFoldDB" id="Q5LPZ0"/>
<evidence type="ECO:0000313" key="5">
    <source>
        <dbReference type="Proteomes" id="UP000001023"/>
    </source>
</evidence>
<reference evidence="4 5" key="1">
    <citation type="journal article" date="2004" name="Nature">
        <title>Genome sequence of Silicibacter pomeroyi reveals adaptations to the marine environment.</title>
        <authorList>
            <person name="Moran M.A."/>
            <person name="Buchan A."/>
            <person name="Gonzalez J.M."/>
            <person name="Heidelberg J.F."/>
            <person name="Whitman W.B."/>
            <person name="Kiene R.P."/>
            <person name="Henriksen J.R."/>
            <person name="King G.M."/>
            <person name="Belas R."/>
            <person name="Fuqua C."/>
            <person name="Brinkac L."/>
            <person name="Lewis M."/>
            <person name="Johri S."/>
            <person name="Weaver B."/>
            <person name="Pai G."/>
            <person name="Eisen J.A."/>
            <person name="Rahe E."/>
            <person name="Sheldon W.M."/>
            <person name="Ye W."/>
            <person name="Miller T.R."/>
            <person name="Carlton J."/>
            <person name="Rasko D.A."/>
            <person name="Paulsen I.T."/>
            <person name="Ren Q."/>
            <person name="Daugherty S.C."/>
            <person name="Deboy R.T."/>
            <person name="Dodson R.J."/>
            <person name="Durkin A.S."/>
            <person name="Madupu R."/>
            <person name="Nelson W.C."/>
            <person name="Sullivan S.A."/>
            <person name="Rosovitz M.J."/>
            <person name="Haft D.H."/>
            <person name="Selengut J."/>
            <person name="Ward N."/>
        </authorList>
    </citation>
    <scope>NUCLEOTIDE SEQUENCE [LARGE SCALE GENOMIC DNA]</scope>
    <source>
        <strain evidence="5">ATCC 700808 / DSM 15171 / DSS-3</strain>
    </source>
</reference>